<reference evidence="1" key="1">
    <citation type="journal article" date="2013" name="J. Plant Res.">
        <title>Effect of fungi and light on seed germination of three Opuntia species from semiarid lands of central Mexico.</title>
        <authorList>
            <person name="Delgado-Sanchez P."/>
            <person name="Jimenez-Bremont J.F."/>
            <person name="Guerrero-Gonzalez Mde L."/>
            <person name="Flores J."/>
        </authorList>
    </citation>
    <scope>NUCLEOTIDE SEQUENCE</scope>
    <source>
        <tissue evidence="1">Cladode</tissue>
    </source>
</reference>
<evidence type="ECO:0000313" key="1">
    <source>
        <dbReference type="EMBL" id="MBA4676226.1"/>
    </source>
</evidence>
<organism evidence="1">
    <name type="scientific">Opuntia streptacantha</name>
    <name type="common">Prickly pear cactus</name>
    <name type="synonym">Opuntia cardona</name>
    <dbReference type="NCBI Taxonomy" id="393608"/>
    <lineage>
        <taxon>Eukaryota</taxon>
        <taxon>Viridiplantae</taxon>
        <taxon>Streptophyta</taxon>
        <taxon>Embryophyta</taxon>
        <taxon>Tracheophyta</taxon>
        <taxon>Spermatophyta</taxon>
        <taxon>Magnoliopsida</taxon>
        <taxon>eudicotyledons</taxon>
        <taxon>Gunneridae</taxon>
        <taxon>Pentapetalae</taxon>
        <taxon>Caryophyllales</taxon>
        <taxon>Cactineae</taxon>
        <taxon>Cactaceae</taxon>
        <taxon>Opuntioideae</taxon>
        <taxon>Opuntia</taxon>
    </lineage>
</organism>
<proteinExistence type="predicted"/>
<dbReference type="EMBL" id="GISG01270451">
    <property type="protein sequence ID" value="MBA4676226.1"/>
    <property type="molecule type" value="Transcribed_RNA"/>
</dbReference>
<name>A0A7C9EVH6_OPUST</name>
<reference evidence="1" key="2">
    <citation type="submission" date="2020-07" db="EMBL/GenBank/DDBJ databases">
        <authorList>
            <person name="Vera ALvarez R."/>
            <person name="Arias-Moreno D.M."/>
            <person name="Jimenez-Jacinto V."/>
            <person name="Jimenez-Bremont J.F."/>
            <person name="Swaminathan K."/>
            <person name="Moose S.P."/>
            <person name="Guerrero-Gonzalez M.L."/>
            <person name="Marino-Ramirez L."/>
            <person name="Landsman D."/>
            <person name="Rodriguez-Kessler M."/>
            <person name="Delgado-Sanchez P."/>
        </authorList>
    </citation>
    <scope>NUCLEOTIDE SEQUENCE</scope>
    <source>
        <tissue evidence="1">Cladode</tissue>
    </source>
</reference>
<protein>
    <submittedName>
        <fullName evidence="1">Uncharacterized protein</fullName>
    </submittedName>
</protein>
<sequence>MLILTFSHTRAFQIAAFQLPRHIIRLIIKVLMLHTLITLSRQGQTTPQLQNTIQAAQTGMHHMSQPRLLKYTTMTATTRSHLRRLLTHRRQRDSQLVHWHLMRYLLQLNTSRKHLSY</sequence>
<accession>A0A7C9EVH6</accession>
<dbReference type="AlphaFoldDB" id="A0A7C9EVH6"/>